<evidence type="ECO:0008006" key="13">
    <source>
        <dbReference type="Google" id="ProtNLM"/>
    </source>
</evidence>
<dbReference type="GO" id="GO:0016020">
    <property type="term" value="C:membrane"/>
    <property type="evidence" value="ECO:0007669"/>
    <property type="project" value="UniProtKB-SubCell"/>
</dbReference>
<evidence type="ECO:0000256" key="1">
    <source>
        <dbReference type="ARBA" id="ARBA00004141"/>
    </source>
</evidence>
<evidence type="ECO:0000256" key="4">
    <source>
        <dbReference type="ARBA" id="ARBA00022692"/>
    </source>
</evidence>
<dbReference type="GO" id="GO:0006874">
    <property type="term" value="P:intracellular calcium ion homeostasis"/>
    <property type="evidence" value="ECO:0007669"/>
    <property type="project" value="TreeGrafter"/>
</dbReference>
<keyword evidence="12" id="KW-1185">Reference proteome</keyword>
<evidence type="ECO:0000313" key="12">
    <source>
        <dbReference type="Proteomes" id="UP000650833"/>
    </source>
</evidence>
<dbReference type="Gene3D" id="1.20.1420.30">
    <property type="entry name" value="NCX, central ion-binding region"/>
    <property type="match status" value="2"/>
</dbReference>
<comment type="caution">
    <text evidence="11">The sequence shown here is derived from an EMBL/GenBank/DDBJ whole genome shotgun (WGS) entry which is preliminary data.</text>
</comment>
<evidence type="ECO:0000256" key="6">
    <source>
        <dbReference type="ARBA" id="ARBA00023136"/>
    </source>
</evidence>
<feature type="transmembrane region" description="Helical" evidence="8">
    <location>
        <begin position="696"/>
        <end position="713"/>
    </location>
</feature>
<dbReference type="EMBL" id="JAEPRC010000605">
    <property type="protein sequence ID" value="KAG2194162.1"/>
    <property type="molecule type" value="Genomic_DNA"/>
</dbReference>
<dbReference type="SUPFAM" id="SSF49599">
    <property type="entry name" value="TRAF domain-like"/>
    <property type="match status" value="1"/>
</dbReference>
<feature type="region of interest" description="Disordered" evidence="7">
    <location>
        <begin position="1290"/>
        <end position="1310"/>
    </location>
</feature>
<dbReference type="InterPro" id="IPR000210">
    <property type="entry name" value="BTB/POZ_dom"/>
</dbReference>
<comment type="similarity">
    <text evidence="2">Belongs to the Ca(2+):cation antiporter (CaCA) (TC 2.A.19) family.</text>
</comment>
<dbReference type="Proteomes" id="UP000650833">
    <property type="component" value="Unassembled WGS sequence"/>
</dbReference>
<accession>A0A8H7QK62</accession>
<feature type="transmembrane region" description="Helical" evidence="8">
    <location>
        <begin position="12"/>
        <end position="30"/>
    </location>
</feature>
<dbReference type="Gene3D" id="1.25.40.420">
    <property type="match status" value="1"/>
</dbReference>
<dbReference type="Pfam" id="PF01699">
    <property type="entry name" value="Na_Ca_ex"/>
    <property type="match status" value="2"/>
</dbReference>
<organism evidence="11 12">
    <name type="scientific">Mucor plumbeus</name>
    <dbReference type="NCBI Taxonomy" id="97098"/>
    <lineage>
        <taxon>Eukaryota</taxon>
        <taxon>Fungi</taxon>
        <taxon>Fungi incertae sedis</taxon>
        <taxon>Mucoromycota</taxon>
        <taxon>Mucoromycotina</taxon>
        <taxon>Mucoromycetes</taxon>
        <taxon>Mucorales</taxon>
        <taxon>Mucorineae</taxon>
        <taxon>Mucoraceae</taxon>
        <taxon>Mucor</taxon>
    </lineage>
</organism>
<dbReference type="PROSITE" id="PS50097">
    <property type="entry name" value="BTB"/>
    <property type="match status" value="1"/>
</dbReference>
<evidence type="ECO:0000256" key="8">
    <source>
        <dbReference type="SAM" id="Phobius"/>
    </source>
</evidence>
<keyword evidence="6 8" id="KW-0472">Membrane</keyword>
<evidence type="ECO:0000256" key="7">
    <source>
        <dbReference type="SAM" id="MobiDB-lite"/>
    </source>
</evidence>
<dbReference type="OrthoDB" id="407410at2759"/>
<dbReference type="InterPro" id="IPR051359">
    <property type="entry name" value="CaCA_antiporter"/>
</dbReference>
<feature type="transmembrane region" description="Helical" evidence="8">
    <location>
        <begin position="224"/>
        <end position="246"/>
    </location>
</feature>
<keyword evidence="5 8" id="KW-1133">Transmembrane helix</keyword>
<dbReference type="Gene3D" id="3.30.710.10">
    <property type="entry name" value="Potassium Channel Kv1.1, Chain A"/>
    <property type="match status" value="1"/>
</dbReference>
<evidence type="ECO:0000259" key="10">
    <source>
        <dbReference type="PROSITE" id="PS50144"/>
    </source>
</evidence>
<feature type="region of interest" description="Disordered" evidence="7">
    <location>
        <begin position="377"/>
        <end position="406"/>
    </location>
</feature>
<comment type="subcellular location">
    <subcellularLocation>
        <location evidence="1">Membrane</location>
        <topology evidence="1">Multi-pass membrane protein</topology>
    </subcellularLocation>
</comment>
<feature type="compositionally biased region" description="Acidic residues" evidence="7">
    <location>
        <begin position="1291"/>
        <end position="1305"/>
    </location>
</feature>
<dbReference type="SUPFAM" id="SSF54695">
    <property type="entry name" value="POZ domain"/>
    <property type="match status" value="1"/>
</dbReference>
<dbReference type="InterPro" id="IPR044880">
    <property type="entry name" value="NCX_ion-bd_dom_sf"/>
</dbReference>
<dbReference type="SMART" id="SM00225">
    <property type="entry name" value="BTB"/>
    <property type="match status" value="1"/>
</dbReference>
<evidence type="ECO:0000313" key="11">
    <source>
        <dbReference type="EMBL" id="KAG2194162.1"/>
    </source>
</evidence>
<evidence type="ECO:0000256" key="3">
    <source>
        <dbReference type="ARBA" id="ARBA00022448"/>
    </source>
</evidence>
<feature type="transmembrane region" description="Helical" evidence="8">
    <location>
        <begin position="794"/>
        <end position="818"/>
    </location>
</feature>
<dbReference type="Pfam" id="PF00651">
    <property type="entry name" value="BTB"/>
    <property type="match status" value="1"/>
</dbReference>
<proteinExistence type="inferred from homology"/>
<gene>
    <name evidence="11" type="ORF">INT46_005946</name>
</gene>
<feature type="transmembrane region" description="Helical" evidence="8">
    <location>
        <begin position="171"/>
        <end position="192"/>
    </location>
</feature>
<feature type="domain" description="BTB" evidence="9">
    <location>
        <begin position="1070"/>
        <end position="1128"/>
    </location>
</feature>
<dbReference type="CDD" id="cd00121">
    <property type="entry name" value="MATH"/>
    <property type="match status" value="1"/>
</dbReference>
<dbReference type="InterPro" id="IPR002083">
    <property type="entry name" value="MATH/TRAF_dom"/>
</dbReference>
<feature type="domain" description="MATH" evidence="10">
    <location>
        <begin position="865"/>
        <end position="994"/>
    </location>
</feature>
<protein>
    <recommendedName>
        <fullName evidence="13">BTB domain-containing protein</fullName>
    </recommendedName>
</protein>
<feature type="transmembrane region" description="Helical" evidence="8">
    <location>
        <begin position="137"/>
        <end position="159"/>
    </location>
</feature>
<feature type="transmembrane region" description="Helical" evidence="8">
    <location>
        <begin position="751"/>
        <end position="773"/>
    </location>
</feature>
<dbReference type="GO" id="GO:0008324">
    <property type="term" value="F:monoatomic cation transmembrane transporter activity"/>
    <property type="evidence" value="ECO:0007669"/>
    <property type="project" value="TreeGrafter"/>
</dbReference>
<feature type="transmembrane region" description="Helical" evidence="8">
    <location>
        <begin position="92"/>
        <end position="116"/>
    </location>
</feature>
<dbReference type="CDD" id="cd18186">
    <property type="entry name" value="BTB_POZ_ZBTB_KLHL-like"/>
    <property type="match status" value="1"/>
</dbReference>
<dbReference type="Gene3D" id="2.60.210.10">
    <property type="entry name" value="Apoptosis, Tumor Necrosis Factor Receptor Associated Protein 2, Chain A"/>
    <property type="match status" value="1"/>
</dbReference>
<dbReference type="PROSITE" id="PS50144">
    <property type="entry name" value="MATH"/>
    <property type="match status" value="1"/>
</dbReference>
<dbReference type="InterPro" id="IPR008974">
    <property type="entry name" value="TRAF-like"/>
</dbReference>
<feature type="transmembrane region" description="Helical" evidence="8">
    <location>
        <begin position="199"/>
        <end position="218"/>
    </location>
</feature>
<dbReference type="PANTHER" id="PTHR12266">
    <property type="entry name" value="NA+/CA2+ K+ INDEPENDENT EXCHANGER"/>
    <property type="match status" value="1"/>
</dbReference>
<evidence type="ECO:0000259" key="9">
    <source>
        <dbReference type="PROSITE" id="PS50097"/>
    </source>
</evidence>
<feature type="transmembrane region" description="Helical" evidence="8">
    <location>
        <begin position="830"/>
        <end position="854"/>
    </location>
</feature>
<name>A0A8H7QK62_9FUNG</name>
<feature type="transmembrane region" description="Helical" evidence="8">
    <location>
        <begin position="672"/>
        <end position="690"/>
    </location>
</feature>
<evidence type="ECO:0000256" key="5">
    <source>
        <dbReference type="ARBA" id="ARBA00022989"/>
    </source>
</evidence>
<sequence>MKLIFVTQERKFFLAGCVTFLVLIGLSAFSRNTSILSVAKSLYTTNSRSKTLFHIVSDCSDIENQKDQCSFVKSSCHGFNALYLELYYCSTFWKPISIVMLLTWLLVLFGAISVVASDFFCPNLQTISTKLQLSESMAGVTVLALGNGSPDLFSTFSAMDSGAGSLAIGELIGAAFFIVAIVSGCMGIIRPFQSQKITFMRDASFLTGAIAIITWIVYHQQINWYHSIILICYYLLYVSAVVLGTYNNSSSNTSNDLLHQTEENKLLPGESTHLLFQSDNITKPPQLSIPDRGFSLSIQSNLSDFNHLGHVIRPMSANSSRRSIYYSAIPRSSSTNGSIMSSATRTYRRFMTPRIGIRTSVFGAIEFQEQVNHIRRTSHSSQHIMSPINNNSHQHQQQRRHRQASMPPPMWQALQLPSSQDLSKRQRASTMNDHQFPTITPSINVLSPTHLQPPEIEQDYFTFISAQHNQPSSSPPTNSNIPEIRLAVAPTVTPDARSLHSLAPPSVISDYDLFVSARQSFELSPSSAAIASITTPSFHKHLADHIMTSGMAHESLLLESPSLLETLFPTLQDWNQKSLFSKLSALAALPLVFIFTLTLPVAEINQIKVDDIEVIDDYNDDNDVDDQNEERTINYLSVPTAATAAMSASDHDLPAKVMVDDIDTKQGWNKQLLMIQCILSTVFILTVFAANEVIPFIAVIAGIFVGILMIYYIHKSTTRNEPPSWFWMLSFVGFFVALNWIFLLANEVVGLLQAIGHIFSISDAIMGLTVFALGNSIGDFVANTAIAKMGFPTMAISACYAGPLLNMVLGVGISSLYQFWKTGVSYKLDIAPTIIISSVGLLTVLMSTLIAVNVNGYLVGYIKSSHTCHWRVPQWSQLRFGTEYSSPPLLFDDLKWSIKLFKGKVKSPNMLSIYVQIHETSPGSLRGIRKNVQLSIKINNTNPSSYYNDFGVGKRLQPVWFSEKNTKWGEDSLGTLSSIIPFLSRDQVSLSVNITILKSEMNNKAAIPAITPPFFRYIDSSEFSDVSFRVVEEDEDLEYATKLNKRDSSLYKETTISSTQKEDEEDKKVRLFHGHKNILAAISPWFHILFTNGMRESLQNEITITGVKHDIFYRLLKYCYTFKMDIDGVADAYEMLRASDRFQIVNIREEALCYLRQELDENNIWDIWECADMYGCEKTINTCASYASVEMKALIKHHSWIYAKSRVIIMALDIEVGDLPEETELYEAVLVWAKQRGANVIIPQEDEKIITVEEGEEKEKEEEHKNMSMTRTQLLSSVVNVEPLAISAAVIEDEDDEDDEEEEEKEKEKDYKSEIDCSYKVIKMPDSKEFEADLASILQCIRFPMMPPDFLANRVEIDTFIMSIDGMRDMLYEAYKYHAVLGTSTSFRCQPRRAQIENDEL</sequence>
<keyword evidence="3" id="KW-0813">Transport</keyword>
<dbReference type="InterPro" id="IPR004837">
    <property type="entry name" value="NaCa_Exmemb"/>
</dbReference>
<evidence type="ECO:0000256" key="2">
    <source>
        <dbReference type="ARBA" id="ARBA00008170"/>
    </source>
</evidence>
<feature type="compositionally biased region" description="Polar residues" evidence="7">
    <location>
        <begin position="379"/>
        <end position="392"/>
    </location>
</feature>
<reference evidence="11" key="1">
    <citation type="submission" date="2020-12" db="EMBL/GenBank/DDBJ databases">
        <title>Metabolic potential, ecology and presence of endohyphal bacteria is reflected in genomic diversity of Mucoromycotina.</title>
        <authorList>
            <person name="Muszewska A."/>
            <person name="Okrasinska A."/>
            <person name="Steczkiewicz K."/>
            <person name="Drgas O."/>
            <person name="Orlowska M."/>
            <person name="Perlinska-Lenart U."/>
            <person name="Aleksandrzak-Piekarczyk T."/>
            <person name="Szatraj K."/>
            <person name="Zielenkiewicz U."/>
            <person name="Pilsyk S."/>
            <person name="Malc E."/>
            <person name="Mieczkowski P."/>
            <person name="Kruszewska J.S."/>
            <person name="Biernat P."/>
            <person name="Pawlowska J."/>
        </authorList>
    </citation>
    <scope>NUCLEOTIDE SEQUENCE</scope>
    <source>
        <strain evidence="11">CBS 226.32</strain>
    </source>
</reference>
<keyword evidence="4 8" id="KW-0812">Transmembrane</keyword>
<dbReference type="InterPro" id="IPR011333">
    <property type="entry name" value="SKP1/BTB/POZ_sf"/>
</dbReference>
<dbReference type="PANTHER" id="PTHR12266:SF0">
    <property type="entry name" value="MITOCHONDRIAL SODIUM_CALCIUM EXCHANGER PROTEIN"/>
    <property type="match status" value="1"/>
</dbReference>
<feature type="transmembrane region" description="Helical" evidence="8">
    <location>
        <begin position="725"/>
        <end position="745"/>
    </location>
</feature>